<evidence type="ECO:0000313" key="2">
    <source>
        <dbReference type="Proteomes" id="UP000628840"/>
    </source>
</evidence>
<sequence>MRLKIAALALGIVVIASAVGASAFTTASVDRTSTMDVVADDAGLIALSPGNASTDLVRTGSNGQLTIDFTNSAASGVNGDSTFSIGDNTTSSPTYAFNVTNNGAASHSFELGYAFDNTDPSGDNVELAVYNSTGGYVGTAVDTTSTTFTADPDETHYVVVSVDTTGLNNSTDLSGTVTVNA</sequence>
<gene>
    <name evidence="1" type="ORF">GCM10009037_22480</name>
</gene>
<name>A0A830EYW7_9EURY</name>
<proteinExistence type="predicted"/>
<keyword evidence="2" id="KW-1185">Reference proteome</keyword>
<dbReference type="EMBL" id="BMPF01000003">
    <property type="protein sequence ID" value="GGL38350.1"/>
    <property type="molecule type" value="Genomic_DNA"/>
</dbReference>
<dbReference type="OrthoDB" id="346400at2157"/>
<reference evidence="1 2" key="1">
    <citation type="journal article" date="2019" name="Int. J. Syst. Evol. Microbiol.">
        <title>The Global Catalogue of Microorganisms (GCM) 10K type strain sequencing project: providing services to taxonomists for standard genome sequencing and annotation.</title>
        <authorList>
            <consortium name="The Broad Institute Genomics Platform"/>
            <consortium name="The Broad Institute Genome Sequencing Center for Infectious Disease"/>
            <person name="Wu L."/>
            <person name="Ma J."/>
        </authorList>
    </citation>
    <scope>NUCLEOTIDE SEQUENCE [LARGE SCALE GENOMIC DNA]</scope>
    <source>
        <strain evidence="1 2">JCM 19585</strain>
    </source>
</reference>
<comment type="caution">
    <text evidence="1">The sequence shown here is derived from an EMBL/GenBank/DDBJ whole genome shotgun (WGS) entry which is preliminary data.</text>
</comment>
<organism evidence="1 2">
    <name type="scientific">Halarchaeum grantii</name>
    <dbReference type="NCBI Taxonomy" id="1193105"/>
    <lineage>
        <taxon>Archaea</taxon>
        <taxon>Methanobacteriati</taxon>
        <taxon>Methanobacteriota</taxon>
        <taxon>Stenosarchaea group</taxon>
        <taxon>Halobacteria</taxon>
        <taxon>Halobacteriales</taxon>
        <taxon>Halobacteriaceae</taxon>
    </lineage>
</organism>
<dbReference type="AlphaFoldDB" id="A0A830EYW7"/>
<accession>A0A830EYW7</accession>
<protein>
    <submittedName>
        <fullName evidence="1">Uncharacterized protein</fullName>
    </submittedName>
</protein>
<dbReference type="Proteomes" id="UP000628840">
    <property type="component" value="Unassembled WGS sequence"/>
</dbReference>
<evidence type="ECO:0000313" key="1">
    <source>
        <dbReference type="EMBL" id="GGL38350.1"/>
    </source>
</evidence>
<dbReference type="RefSeq" id="WP_188883841.1">
    <property type="nucleotide sequence ID" value="NZ_BMPF01000003.1"/>
</dbReference>